<feature type="transmembrane region" description="Helical" evidence="1">
    <location>
        <begin position="14"/>
        <end position="32"/>
    </location>
</feature>
<proteinExistence type="predicted"/>
<dbReference type="Proteomes" id="UP000190539">
    <property type="component" value="Unassembled WGS sequence"/>
</dbReference>
<evidence type="ECO:0000313" key="2">
    <source>
        <dbReference type="EMBL" id="OON80679.1"/>
    </source>
</evidence>
<dbReference type="EMBL" id="MVFC01000007">
    <property type="protein sequence ID" value="OON80679.1"/>
    <property type="molecule type" value="Genomic_DNA"/>
</dbReference>
<gene>
    <name evidence="2" type="ORF">B1H18_12520</name>
</gene>
<keyword evidence="1" id="KW-1133">Transmembrane helix</keyword>
<evidence type="ECO:0000313" key="3">
    <source>
        <dbReference type="Proteomes" id="UP000190539"/>
    </source>
</evidence>
<keyword evidence="3" id="KW-1185">Reference proteome</keyword>
<dbReference type="RefSeq" id="WP_077967611.1">
    <property type="nucleotide sequence ID" value="NZ_CP045178.1"/>
</dbReference>
<reference evidence="2 3" key="1">
    <citation type="submission" date="2017-02" db="EMBL/GenBank/DDBJ databases">
        <title>Draft Genome Sequence of Streptomyces tsukubaensis F601, a Producer of the immunosuppressant tacrolimus FK506.</title>
        <authorList>
            <person name="Zong G."/>
            <person name="Zhong C."/>
            <person name="Fu J."/>
            <person name="Qin R."/>
            <person name="Cao G."/>
        </authorList>
    </citation>
    <scope>NUCLEOTIDE SEQUENCE [LARGE SCALE GENOMIC DNA]</scope>
    <source>
        <strain evidence="2 3">F601</strain>
    </source>
</reference>
<keyword evidence="1" id="KW-0472">Membrane</keyword>
<accession>A0A1V4AB93</accession>
<dbReference type="NCBIfam" id="NF046119">
    <property type="entry name" value="memb_SCO4225"/>
    <property type="match status" value="1"/>
</dbReference>
<dbReference type="InterPro" id="IPR057702">
    <property type="entry name" value="DUF7942"/>
</dbReference>
<sequence length="102" mass="10479">MSGNKPLNAVAGNLFARLYLAVCVLLLIWVAVDSTLVPHEDASFAGVVPLILTAPFSLVVLALPINGLAGVLLPIAAGAVVNAWLITRIGRATGSTRHRAGA</sequence>
<organism evidence="2 3">
    <name type="scientific">Streptomyces tsukubensis</name>
    <dbReference type="NCBI Taxonomy" id="83656"/>
    <lineage>
        <taxon>Bacteria</taxon>
        <taxon>Bacillati</taxon>
        <taxon>Actinomycetota</taxon>
        <taxon>Actinomycetes</taxon>
        <taxon>Kitasatosporales</taxon>
        <taxon>Streptomycetaceae</taxon>
        <taxon>Streptomyces</taxon>
    </lineage>
</organism>
<dbReference type="Pfam" id="PF25637">
    <property type="entry name" value="DUF7942"/>
    <property type="match status" value="1"/>
</dbReference>
<feature type="transmembrane region" description="Helical" evidence="1">
    <location>
        <begin position="71"/>
        <end position="89"/>
    </location>
</feature>
<dbReference type="AlphaFoldDB" id="A0A1V4AB93"/>
<keyword evidence="1" id="KW-0812">Transmembrane</keyword>
<comment type="caution">
    <text evidence="2">The sequence shown here is derived from an EMBL/GenBank/DDBJ whole genome shotgun (WGS) entry which is preliminary data.</text>
</comment>
<feature type="transmembrane region" description="Helical" evidence="1">
    <location>
        <begin position="44"/>
        <end position="65"/>
    </location>
</feature>
<protein>
    <submittedName>
        <fullName evidence="2">Uncharacterized protein</fullName>
    </submittedName>
</protein>
<dbReference type="STRING" id="83656.B1H18_12520"/>
<evidence type="ECO:0000256" key="1">
    <source>
        <dbReference type="SAM" id="Phobius"/>
    </source>
</evidence>
<dbReference type="OrthoDB" id="4268279at2"/>
<name>A0A1V4AB93_9ACTN</name>